<evidence type="ECO:0000313" key="5">
    <source>
        <dbReference type="Proteomes" id="UP001152755"/>
    </source>
</evidence>
<proteinExistence type="predicted"/>
<comment type="caution">
    <text evidence="4">The sequence shown here is derived from an EMBL/GenBank/DDBJ whole genome shotgun (WGS) entry which is preliminary data.</text>
</comment>
<dbReference type="SUPFAM" id="SSF50249">
    <property type="entry name" value="Nucleic acid-binding proteins"/>
    <property type="match status" value="1"/>
</dbReference>
<dbReference type="EMBL" id="JANRHA010000001">
    <property type="protein sequence ID" value="MDG3013188.1"/>
    <property type="molecule type" value="Genomic_DNA"/>
</dbReference>
<feature type="region of interest" description="Disordered" evidence="3">
    <location>
        <begin position="128"/>
        <end position="183"/>
    </location>
</feature>
<reference evidence="4" key="1">
    <citation type="submission" date="2022-08" db="EMBL/GenBank/DDBJ databases">
        <title>Genome analysis of Corynebacteriales strain.</title>
        <authorList>
            <person name="Lee S.D."/>
        </authorList>
    </citation>
    <scope>NUCLEOTIDE SEQUENCE</scope>
    <source>
        <strain evidence="4">D3-21</strain>
    </source>
</reference>
<dbReference type="InterPro" id="IPR000424">
    <property type="entry name" value="Primosome_PriB/ssb"/>
</dbReference>
<evidence type="ECO:0000256" key="2">
    <source>
        <dbReference type="PROSITE-ProRule" id="PRU00252"/>
    </source>
</evidence>
<dbReference type="Gene3D" id="2.40.50.140">
    <property type="entry name" value="Nucleic acid-binding proteins"/>
    <property type="match status" value="1"/>
</dbReference>
<name>A0A9X4M142_9ACTN</name>
<dbReference type="GO" id="GO:0003697">
    <property type="term" value="F:single-stranded DNA binding"/>
    <property type="evidence" value="ECO:0007669"/>
    <property type="project" value="InterPro"/>
</dbReference>
<dbReference type="CDD" id="cd04496">
    <property type="entry name" value="SSB_OBF"/>
    <property type="match status" value="1"/>
</dbReference>
<dbReference type="Proteomes" id="UP001152755">
    <property type="component" value="Unassembled WGS sequence"/>
</dbReference>
<feature type="compositionally biased region" description="Polar residues" evidence="3">
    <location>
        <begin position="140"/>
        <end position="151"/>
    </location>
</feature>
<organism evidence="4 5">
    <name type="scientific">Speluncibacter jeojiensis</name>
    <dbReference type="NCBI Taxonomy" id="2710754"/>
    <lineage>
        <taxon>Bacteria</taxon>
        <taxon>Bacillati</taxon>
        <taxon>Actinomycetota</taxon>
        <taxon>Actinomycetes</taxon>
        <taxon>Mycobacteriales</taxon>
        <taxon>Speluncibacteraceae</taxon>
        <taxon>Speluncibacter</taxon>
    </lineage>
</organism>
<dbReference type="InterPro" id="IPR012340">
    <property type="entry name" value="NA-bd_OB-fold"/>
</dbReference>
<keyword evidence="5" id="KW-1185">Reference proteome</keyword>
<dbReference type="Pfam" id="PF00436">
    <property type="entry name" value="SSB"/>
    <property type="match status" value="1"/>
</dbReference>
<accession>A0A9X4M142</accession>
<dbReference type="PROSITE" id="PS50935">
    <property type="entry name" value="SSB"/>
    <property type="match status" value="1"/>
</dbReference>
<gene>
    <name evidence="4" type="ORF">NVS88_01295</name>
</gene>
<evidence type="ECO:0000256" key="1">
    <source>
        <dbReference type="ARBA" id="ARBA00023125"/>
    </source>
</evidence>
<evidence type="ECO:0000313" key="4">
    <source>
        <dbReference type="EMBL" id="MDG3013188.1"/>
    </source>
</evidence>
<dbReference type="RefSeq" id="WP_332518969.1">
    <property type="nucleotide sequence ID" value="NZ_JANRHA010000001.1"/>
</dbReference>
<evidence type="ECO:0000256" key="3">
    <source>
        <dbReference type="SAM" id="MobiDB-lite"/>
    </source>
</evidence>
<dbReference type="AlphaFoldDB" id="A0A9X4M142"/>
<sequence length="183" mass="19549">MYETHTAVVGTVITDPRQRTTSSGDVVLSFRMACNGRRLDRETGEWHDNGTLYLSVSCWRRLVIGVGASLTKGDPVIAYGQLRTNEYTTKDGAPRSDLEMRASAVGPDLARCIAPLARGRKAAVLVGESRPDGEVGETAQDPSLGQSSTFGEPTFGAMTDRDHAVDDAAAQPSQGEELEPVPA</sequence>
<protein>
    <submittedName>
        <fullName evidence="4">Single-stranded DNA-binding protein</fullName>
    </submittedName>
</protein>
<keyword evidence="1 2" id="KW-0238">DNA-binding</keyword>